<dbReference type="RefSeq" id="XP_022627280.1">
    <property type="nucleotide sequence ID" value="XM_022773789.1"/>
</dbReference>
<dbReference type="PANTHER" id="PTHR14614:SF156">
    <property type="entry name" value="PROTEIN-LYSINE N-METHYLTRANSFERASE EFM2"/>
    <property type="match status" value="1"/>
</dbReference>
<reference evidence="3 4" key="1">
    <citation type="submission" date="2014-12" db="EMBL/GenBank/DDBJ databases">
        <authorList>
            <person name="Neuveglise Cecile"/>
        </authorList>
    </citation>
    <scope>NUCLEOTIDE SEQUENCE [LARGE SCALE GENOMIC DNA]</scope>
    <source>
        <strain evidence="3 4">CBS 12615</strain>
    </source>
</reference>
<dbReference type="STRING" id="1245769.A0A0C7N3A9"/>
<feature type="compositionally biased region" description="Basic and acidic residues" evidence="2">
    <location>
        <begin position="35"/>
        <end position="52"/>
    </location>
</feature>
<dbReference type="PANTHER" id="PTHR14614">
    <property type="entry name" value="HEPATOCELLULAR CARCINOMA-ASSOCIATED ANTIGEN"/>
    <property type="match status" value="1"/>
</dbReference>
<organism evidence="3 4">
    <name type="scientific">Lachancea lanzarotensis</name>
    <dbReference type="NCBI Taxonomy" id="1245769"/>
    <lineage>
        <taxon>Eukaryota</taxon>
        <taxon>Fungi</taxon>
        <taxon>Dikarya</taxon>
        <taxon>Ascomycota</taxon>
        <taxon>Saccharomycotina</taxon>
        <taxon>Saccharomycetes</taxon>
        <taxon>Saccharomycetales</taxon>
        <taxon>Saccharomycetaceae</taxon>
        <taxon>Lachancea</taxon>
    </lineage>
</organism>
<keyword evidence="1" id="KW-0808">Transferase</keyword>
<proteinExistence type="predicted"/>
<evidence type="ECO:0000256" key="2">
    <source>
        <dbReference type="SAM" id="MobiDB-lite"/>
    </source>
</evidence>
<dbReference type="CDD" id="cd02440">
    <property type="entry name" value="AdoMet_MTases"/>
    <property type="match status" value="1"/>
</dbReference>
<protein>
    <submittedName>
        <fullName evidence="3">LALA0S02e05468g1_1</fullName>
    </submittedName>
</protein>
<dbReference type="Proteomes" id="UP000054304">
    <property type="component" value="Unassembled WGS sequence"/>
</dbReference>
<dbReference type="EMBL" id="LN736361">
    <property type="protein sequence ID" value="CEP61043.1"/>
    <property type="molecule type" value="Genomic_DNA"/>
</dbReference>
<sequence>MFDPLEFFSGAKPPLEPEISGKTYFLEACRTAEDIPNSKRDPTKQTTERSEDGDAPMQVIDLPILQIAKPVIVLTVLLLLRPAASVNFAERDREDDNTEYTDGICDPKDIPPSYLRETVNWYKSMGNSGLDSELKLCKKLHELVGTATEKDLVAYYTSVLAKYSRSDQSDELAVRILSEASLRISEKCGRTAQPAMTRVFQIEGLQNSIQLHEPALTADNLGLKTWGASLVLAQKLCQKNNILMGSKKHLRVLELGAGTGLVGIALSQKLCEDGRDFSTATIYLTDLPEIVPNLKKNVQLNKCNENAQLNVTVDVLDWTDPSLFERRHGCQKFDVLVIADPIYSPQHPGWIVNMMSRFLAADGTVYLEIPVRAKYATERQTLWDLMDKVNLEAMVEERDEGVDDWGQVSYLYKEVVLRRPL</sequence>
<gene>
    <name evidence="3" type="ORF">LALA0_S02e05468g</name>
</gene>
<dbReference type="GO" id="GO:0016279">
    <property type="term" value="F:protein-lysine N-methyltransferase activity"/>
    <property type="evidence" value="ECO:0007669"/>
    <property type="project" value="EnsemblFungi"/>
</dbReference>
<name>A0A0C7N3A9_9SACH</name>
<evidence type="ECO:0000256" key="1">
    <source>
        <dbReference type="ARBA" id="ARBA00022679"/>
    </source>
</evidence>
<dbReference type="Pfam" id="PF10294">
    <property type="entry name" value="Methyltransf_16"/>
    <property type="match status" value="1"/>
</dbReference>
<dbReference type="OrthoDB" id="433955at2759"/>
<dbReference type="InterPro" id="IPR029063">
    <property type="entry name" value="SAM-dependent_MTases_sf"/>
</dbReference>
<feature type="region of interest" description="Disordered" evidence="2">
    <location>
        <begin position="35"/>
        <end position="54"/>
    </location>
</feature>
<dbReference type="Gene3D" id="3.40.50.150">
    <property type="entry name" value="Vaccinia Virus protein VP39"/>
    <property type="match status" value="1"/>
</dbReference>
<keyword evidence="4" id="KW-1185">Reference proteome</keyword>
<dbReference type="InterPro" id="IPR019410">
    <property type="entry name" value="Methyltransf_16"/>
</dbReference>
<dbReference type="AlphaFoldDB" id="A0A0C7N3A9"/>
<evidence type="ECO:0000313" key="3">
    <source>
        <dbReference type="EMBL" id="CEP61043.1"/>
    </source>
</evidence>
<dbReference type="SUPFAM" id="SSF53335">
    <property type="entry name" value="S-adenosyl-L-methionine-dependent methyltransferases"/>
    <property type="match status" value="1"/>
</dbReference>
<accession>A0A0C7N3A9</accession>
<dbReference type="GeneID" id="34684457"/>
<evidence type="ECO:0000313" key="4">
    <source>
        <dbReference type="Proteomes" id="UP000054304"/>
    </source>
</evidence>
<dbReference type="GO" id="GO:0005829">
    <property type="term" value="C:cytosol"/>
    <property type="evidence" value="ECO:0007669"/>
    <property type="project" value="TreeGrafter"/>
</dbReference>
<dbReference type="GO" id="GO:0045905">
    <property type="term" value="P:positive regulation of translational termination"/>
    <property type="evidence" value="ECO:0007669"/>
    <property type="project" value="EnsemblFungi"/>
</dbReference>
<dbReference type="HOGENOM" id="CLU_049351_1_0_1"/>